<evidence type="ECO:0000256" key="3">
    <source>
        <dbReference type="ARBA" id="ARBA00022801"/>
    </source>
</evidence>
<evidence type="ECO:0000256" key="5">
    <source>
        <dbReference type="ARBA" id="ARBA00023098"/>
    </source>
</evidence>
<dbReference type="GO" id="GO:0016042">
    <property type="term" value="P:lipid catabolic process"/>
    <property type="evidence" value="ECO:0007669"/>
    <property type="project" value="UniProtKB-KW"/>
</dbReference>
<gene>
    <name evidence="9" type="ORF">KUF71_007160</name>
</gene>
<evidence type="ECO:0000256" key="2">
    <source>
        <dbReference type="ARBA" id="ARBA00022729"/>
    </source>
</evidence>
<proteinExistence type="inferred from homology"/>
<dbReference type="EMBL" id="JAHWGI010000773">
    <property type="protein sequence ID" value="KAK3917683.1"/>
    <property type="molecule type" value="Genomic_DNA"/>
</dbReference>
<dbReference type="FunFam" id="3.40.50.1820:FF:000057">
    <property type="entry name" value="Lipase"/>
    <property type="match status" value="1"/>
</dbReference>
<dbReference type="PANTHER" id="PTHR11005">
    <property type="entry name" value="LYSOSOMAL ACID LIPASE-RELATED"/>
    <property type="match status" value="1"/>
</dbReference>
<keyword evidence="4" id="KW-0442">Lipid degradation</keyword>
<comment type="caution">
    <text evidence="9">The sequence shown here is derived from an EMBL/GenBank/DDBJ whole genome shotgun (WGS) entry which is preliminary data.</text>
</comment>
<dbReference type="GO" id="GO:0016787">
    <property type="term" value="F:hydrolase activity"/>
    <property type="evidence" value="ECO:0007669"/>
    <property type="project" value="UniProtKB-KW"/>
</dbReference>
<sequence length="475" mass="52602">MSAPSRWMSGALILVLVLVTRETGAFLLDHLYHLDAHASHGHGHANSTILHLLRMVKQCLVHFEVPHAGPAATAPWMPPYPEPPPTSVELCALRGFQCERHDVWTADGYALAVIHVVGRLGAPPAAAGTRAPVLVQHGMLMSSDAFLFRADDDGNLPLFLSDAGYDVWVGNYRGNAVSPHVHATLSPDSQQFWNFSWHEMGLNDLPAMVDHVLQQASAPDLFYIGHSMGSTGMMVLLSSRPEYNRKVRLASFLAPVAFVSTLRSRLFRQLFAIAPGIKAFLLAHRVWNVLPRSAALHRFVDKLCLFPGAGELLCDPVAFEIAGRSPEHVFPYYVPTLLAYLPAGTTIRILEHYYELARTGKFRPLGYGTGDPNPGPEYNISAITAPVALYYSQNDYFVHPPDVDRLAAKLPHLFHKFKVPDATFNHFDFLLGRDGKHLLYTEVLAMMRLKEAEGAGEHNQLAPLSSPLHLRLRNT</sequence>
<evidence type="ECO:0000313" key="10">
    <source>
        <dbReference type="Proteomes" id="UP001219518"/>
    </source>
</evidence>
<feature type="domain" description="Partial AB-hydrolase lipase" evidence="8">
    <location>
        <begin position="89"/>
        <end position="147"/>
    </location>
</feature>
<evidence type="ECO:0000259" key="8">
    <source>
        <dbReference type="Pfam" id="PF04083"/>
    </source>
</evidence>
<evidence type="ECO:0000256" key="6">
    <source>
        <dbReference type="ARBA" id="ARBA00023180"/>
    </source>
</evidence>
<dbReference type="SUPFAM" id="SSF53474">
    <property type="entry name" value="alpha/beta-Hydrolases"/>
    <property type="match status" value="1"/>
</dbReference>
<evidence type="ECO:0000256" key="1">
    <source>
        <dbReference type="ARBA" id="ARBA00010701"/>
    </source>
</evidence>
<reference evidence="9" key="1">
    <citation type="submission" date="2021-07" db="EMBL/GenBank/DDBJ databases">
        <authorList>
            <person name="Catto M.A."/>
            <person name="Jacobson A."/>
            <person name="Kennedy G."/>
            <person name="Labadie P."/>
            <person name="Hunt B.G."/>
            <person name="Srinivasan R."/>
        </authorList>
    </citation>
    <scope>NUCLEOTIDE SEQUENCE</scope>
    <source>
        <strain evidence="9">PL_HMW_Pooled</strain>
        <tissue evidence="9">Head</tissue>
    </source>
</reference>
<comment type="similarity">
    <text evidence="1">Belongs to the AB hydrolase superfamily. Lipase family.</text>
</comment>
<keyword evidence="2 7" id="KW-0732">Signal</keyword>
<feature type="signal peptide" evidence="7">
    <location>
        <begin position="1"/>
        <end position="25"/>
    </location>
</feature>
<reference evidence="9" key="2">
    <citation type="journal article" date="2023" name="BMC Genomics">
        <title>Pest status, molecular evolution, and epigenetic factors derived from the genome assembly of Frankliniella fusca, a thysanopteran phytovirus vector.</title>
        <authorList>
            <person name="Catto M.A."/>
            <person name="Labadie P.E."/>
            <person name="Jacobson A.L."/>
            <person name="Kennedy G.G."/>
            <person name="Srinivasan R."/>
            <person name="Hunt B.G."/>
        </authorList>
    </citation>
    <scope>NUCLEOTIDE SEQUENCE</scope>
    <source>
        <strain evidence="9">PL_HMW_Pooled</strain>
    </source>
</reference>
<keyword evidence="3" id="KW-0378">Hydrolase</keyword>
<dbReference type="InterPro" id="IPR029058">
    <property type="entry name" value="AB_hydrolase_fold"/>
</dbReference>
<dbReference type="Pfam" id="PF04083">
    <property type="entry name" value="Abhydro_lipase"/>
    <property type="match status" value="1"/>
</dbReference>
<keyword evidence="5" id="KW-0443">Lipid metabolism</keyword>
<evidence type="ECO:0000313" key="9">
    <source>
        <dbReference type="EMBL" id="KAK3917683.1"/>
    </source>
</evidence>
<feature type="chain" id="PRO_5041905054" evidence="7">
    <location>
        <begin position="26"/>
        <end position="475"/>
    </location>
</feature>
<dbReference type="AlphaFoldDB" id="A0AAE1HAF4"/>
<name>A0AAE1HAF4_9NEOP</name>
<protein>
    <submittedName>
        <fullName evidence="9">Lipase 1</fullName>
    </submittedName>
</protein>
<dbReference type="Gene3D" id="3.40.50.1820">
    <property type="entry name" value="alpha/beta hydrolase"/>
    <property type="match status" value="1"/>
</dbReference>
<organism evidence="9 10">
    <name type="scientific">Frankliniella fusca</name>
    <dbReference type="NCBI Taxonomy" id="407009"/>
    <lineage>
        <taxon>Eukaryota</taxon>
        <taxon>Metazoa</taxon>
        <taxon>Ecdysozoa</taxon>
        <taxon>Arthropoda</taxon>
        <taxon>Hexapoda</taxon>
        <taxon>Insecta</taxon>
        <taxon>Pterygota</taxon>
        <taxon>Neoptera</taxon>
        <taxon>Paraneoptera</taxon>
        <taxon>Thysanoptera</taxon>
        <taxon>Terebrantia</taxon>
        <taxon>Thripoidea</taxon>
        <taxon>Thripidae</taxon>
        <taxon>Frankliniella</taxon>
    </lineage>
</organism>
<accession>A0AAE1HAF4</accession>
<evidence type="ECO:0000256" key="7">
    <source>
        <dbReference type="SAM" id="SignalP"/>
    </source>
</evidence>
<keyword evidence="10" id="KW-1185">Reference proteome</keyword>
<keyword evidence="6" id="KW-0325">Glycoprotein</keyword>
<dbReference type="InterPro" id="IPR006693">
    <property type="entry name" value="AB_hydrolase_lipase"/>
</dbReference>
<dbReference type="Proteomes" id="UP001219518">
    <property type="component" value="Unassembled WGS sequence"/>
</dbReference>
<evidence type="ECO:0000256" key="4">
    <source>
        <dbReference type="ARBA" id="ARBA00022963"/>
    </source>
</evidence>